<evidence type="ECO:0000256" key="1">
    <source>
        <dbReference type="SAM" id="MobiDB-lite"/>
    </source>
</evidence>
<feature type="region of interest" description="Disordered" evidence="1">
    <location>
        <begin position="121"/>
        <end position="146"/>
    </location>
</feature>
<feature type="region of interest" description="Disordered" evidence="1">
    <location>
        <begin position="27"/>
        <end position="89"/>
    </location>
</feature>
<dbReference type="Proteomes" id="UP001303473">
    <property type="component" value="Unassembled WGS sequence"/>
</dbReference>
<feature type="non-terminal residue" evidence="2">
    <location>
        <position position="1"/>
    </location>
</feature>
<name>A0AAN6MYI0_9PEZI</name>
<accession>A0AAN6MYI0</accession>
<comment type="caution">
    <text evidence="2">The sequence shown here is derived from an EMBL/GenBank/DDBJ whole genome shotgun (WGS) entry which is preliminary data.</text>
</comment>
<dbReference type="EMBL" id="MU853958">
    <property type="protein sequence ID" value="KAK3934813.1"/>
    <property type="molecule type" value="Genomic_DNA"/>
</dbReference>
<feature type="compositionally biased region" description="Polar residues" evidence="1">
    <location>
        <begin position="127"/>
        <end position="137"/>
    </location>
</feature>
<reference evidence="3" key="1">
    <citation type="journal article" date="2023" name="Mol. Phylogenet. Evol.">
        <title>Genome-scale phylogeny and comparative genomics of the fungal order Sordariales.</title>
        <authorList>
            <person name="Hensen N."/>
            <person name="Bonometti L."/>
            <person name="Westerberg I."/>
            <person name="Brannstrom I.O."/>
            <person name="Guillou S."/>
            <person name="Cros-Aarteil S."/>
            <person name="Calhoun S."/>
            <person name="Haridas S."/>
            <person name="Kuo A."/>
            <person name="Mondo S."/>
            <person name="Pangilinan J."/>
            <person name="Riley R."/>
            <person name="LaButti K."/>
            <person name="Andreopoulos B."/>
            <person name="Lipzen A."/>
            <person name="Chen C."/>
            <person name="Yan M."/>
            <person name="Daum C."/>
            <person name="Ng V."/>
            <person name="Clum A."/>
            <person name="Steindorff A."/>
            <person name="Ohm R.A."/>
            <person name="Martin F."/>
            <person name="Silar P."/>
            <person name="Natvig D.O."/>
            <person name="Lalanne C."/>
            <person name="Gautier V."/>
            <person name="Ament-Velasquez S.L."/>
            <person name="Kruys A."/>
            <person name="Hutchinson M.I."/>
            <person name="Powell A.J."/>
            <person name="Barry K."/>
            <person name="Miller A.N."/>
            <person name="Grigoriev I.V."/>
            <person name="Debuchy R."/>
            <person name="Gladieux P."/>
            <person name="Hiltunen Thoren M."/>
            <person name="Johannesson H."/>
        </authorList>
    </citation>
    <scope>NUCLEOTIDE SEQUENCE [LARGE SCALE GENOMIC DNA]</scope>
    <source>
        <strain evidence="3">CBS 340.73</strain>
    </source>
</reference>
<evidence type="ECO:0000313" key="3">
    <source>
        <dbReference type="Proteomes" id="UP001303473"/>
    </source>
</evidence>
<organism evidence="2 3">
    <name type="scientific">Diplogelasinospora grovesii</name>
    <dbReference type="NCBI Taxonomy" id="303347"/>
    <lineage>
        <taxon>Eukaryota</taxon>
        <taxon>Fungi</taxon>
        <taxon>Dikarya</taxon>
        <taxon>Ascomycota</taxon>
        <taxon>Pezizomycotina</taxon>
        <taxon>Sordariomycetes</taxon>
        <taxon>Sordariomycetidae</taxon>
        <taxon>Sordariales</taxon>
        <taxon>Diplogelasinosporaceae</taxon>
        <taxon>Diplogelasinospora</taxon>
    </lineage>
</organism>
<proteinExistence type="predicted"/>
<evidence type="ECO:0000313" key="2">
    <source>
        <dbReference type="EMBL" id="KAK3934813.1"/>
    </source>
</evidence>
<sequence length="146" mass="15392">IKVWTRSLSTLELSSNALLKKSLLDASPNGFRDAAPNNDPVGAGPSGPPPDAPPDGLCDVPPNIDLAGAGPDGLGDAPLPNSSPPDASLDSLGDLVHLWGFKQQQLEGELSRWELVQSEESPYQVGGSISRTRSINSERLMPSWRG</sequence>
<keyword evidence="3" id="KW-1185">Reference proteome</keyword>
<feature type="compositionally biased region" description="Low complexity" evidence="1">
    <location>
        <begin position="65"/>
        <end position="80"/>
    </location>
</feature>
<gene>
    <name evidence="2" type="ORF">QBC46DRAFT_273057</name>
</gene>
<dbReference type="AlphaFoldDB" id="A0AAN6MYI0"/>
<protein>
    <submittedName>
        <fullName evidence="2">Uncharacterized protein</fullName>
    </submittedName>
</protein>